<dbReference type="OrthoDB" id="206201at2759"/>
<dbReference type="AlphaFoldDB" id="A0A6A5JXS0"/>
<organism evidence="2 3">
    <name type="scientific">Decorospora gaudefroyi</name>
    <dbReference type="NCBI Taxonomy" id="184978"/>
    <lineage>
        <taxon>Eukaryota</taxon>
        <taxon>Fungi</taxon>
        <taxon>Dikarya</taxon>
        <taxon>Ascomycota</taxon>
        <taxon>Pezizomycotina</taxon>
        <taxon>Dothideomycetes</taxon>
        <taxon>Pleosporomycetidae</taxon>
        <taxon>Pleosporales</taxon>
        <taxon>Pleosporineae</taxon>
        <taxon>Pleosporaceae</taxon>
        <taxon>Decorospora</taxon>
    </lineage>
</organism>
<name>A0A6A5JXS0_9PLEO</name>
<protein>
    <submittedName>
        <fullName evidence="2">Uncharacterized protein</fullName>
    </submittedName>
</protein>
<evidence type="ECO:0000313" key="2">
    <source>
        <dbReference type="EMBL" id="KAF1828140.1"/>
    </source>
</evidence>
<evidence type="ECO:0000313" key="3">
    <source>
        <dbReference type="Proteomes" id="UP000800040"/>
    </source>
</evidence>
<dbReference type="EMBL" id="ML975657">
    <property type="protein sequence ID" value="KAF1828140.1"/>
    <property type="molecule type" value="Genomic_DNA"/>
</dbReference>
<reference evidence="2" key="1">
    <citation type="submission" date="2020-01" db="EMBL/GenBank/DDBJ databases">
        <authorList>
            <consortium name="DOE Joint Genome Institute"/>
            <person name="Haridas S."/>
            <person name="Albert R."/>
            <person name="Binder M."/>
            <person name="Bloem J."/>
            <person name="Labutti K."/>
            <person name="Salamov A."/>
            <person name="Andreopoulos B."/>
            <person name="Baker S.E."/>
            <person name="Barry K."/>
            <person name="Bills G."/>
            <person name="Bluhm B.H."/>
            <person name="Cannon C."/>
            <person name="Castanera R."/>
            <person name="Culley D.E."/>
            <person name="Daum C."/>
            <person name="Ezra D."/>
            <person name="Gonzalez J.B."/>
            <person name="Henrissat B."/>
            <person name="Kuo A."/>
            <person name="Liang C."/>
            <person name="Lipzen A."/>
            <person name="Lutzoni F."/>
            <person name="Magnuson J."/>
            <person name="Mondo S."/>
            <person name="Nolan M."/>
            <person name="Ohm R."/>
            <person name="Pangilinan J."/>
            <person name="Park H.-J."/>
            <person name="Ramirez L."/>
            <person name="Alfaro M."/>
            <person name="Sun H."/>
            <person name="Tritt A."/>
            <person name="Yoshinaga Y."/>
            <person name="Zwiers L.-H."/>
            <person name="Turgeon B.G."/>
            <person name="Goodwin S.B."/>
            <person name="Spatafora J.W."/>
            <person name="Crous P.W."/>
            <person name="Grigoriev I.V."/>
        </authorList>
    </citation>
    <scope>NUCLEOTIDE SEQUENCE</scope>
    <source>
        <strain evidence="2">P77</strain>
    </source>
</reference>
<sequence length="124" mass="13405">MEACVVVSPQKSTTHSAPNGGPEPLQVDDDTLPTDDFCGLLSKSIGPAKIRLKLQESSLLRLHEAGETDQELIDKPSVSLAQVLHQHRLSTKMKISLAYTLARSVWPALATASSTVGYCYCVLQ</sequence>
<keyword evidence="3" id="KW-1185">Reference proteome</keyword>
<gene>
    <name evidence="2" type="ORF">BDW02DRAFT_280599</name>
</gene>
<evidence type="ECO:0000256" key="1">
    <source>
        <dbReference type="SAM" id="MobiDB-lite"/>
    </source>
</evidence>
<proteinExistence type="predicted"/>
<accession>A0A6A5JXS0</accession>
<dbReference type="Proteomes" id="UP000800040">
    <property type="component" value="Unassembled WGS sequence"/>
</dbReference>
<feature type="region of interest" description="Disordered" evidence="1">
    <location>
        <begin position="1"/>
        <end position="29"/>
    </location>
</feature>